<dbReference type="OrthoDB" id="9125539at2"/>
<dbReference type="Proteomes" id="UP000218238">
    <property type="component" value="Unassembled WGS sequence"/>
</dbReference>
<accession>A0A2A2TK52</accession>
<reference evidence="1 2" key="1">
    <citation type="submission" date="2017-08" db="EMBL/GenBank/DDBJ databases">
        <title>Draft genome sequence of filamentous cyanobacterium Calothrix elsteri CCALA 953.</title>
        <authorList>
            <person name="Gagunashvili A.N."/>
            <person name="Elster J."/>
            <person name="Andresson O.S."/>
        </authorList>
    </citation>
    <scope>NUCLEOTIDE SEQUENCE [LARGE SCALE GENOMIC DNA]</scope>
    <source>
        <strain evidence="1 2">CCALA 953</strain>
    </source>
</reference>
<evidence type="ECO:0000313" key="1">
    <source>
        <dbReference type="EMBL" id="PAX54609.1"/>
    </source>
</evidence>
<evidence type="ECO:0000313" key="2">
    <source>
        <dbReference type="Proteomes" id="UP000218238"/>
    </source>
</evidence>
<sequence>MKENIHQTNQIIGGMVAGENLYHAEHLKAAFEGQDSAFRKAIEQIDKDRDFIGSPEHILGNNQTKHGEIAEQVEVGIRNARDNLRQQSPSATFDGVGRTAPEDYLIDGVQVQSKFINGINKNLDHVLKHMRKYENFGRDGSYYHIPKDYYETIKKVLSGESVEGLTDRTVHKIQQNLQEIEKLSGKSFDDVVKPSNSQYSEVQQGKIHDTLDKHEQELSGENKQIKENIRTDAQPNLGDMAQVAAKGALIGGGIRLAFKLYEKYKQGKNPFLGDYTVEDWKELGIDTAKGATVGGISATIIYALTNYASFSAPFAASFVSAGQSIASLVKSLNSGEISFDQFTEMSQLVCIESAAVGLASALGQAVIPIPVLGAVLGTIAGRMVIDFSKKHFAKETEGLKHRMEEYYNQCLTTIDQTYQAVVSRIIAEYEKLGDLTKAAFDLSKNVELRLQASIDLAEAYEVSDVKIIHNINELDAFMLS</sequence>
<gene>
    <name evidence="1" type="ORF">CK510_12120</name>
</gene>
<comment type="caution">
    <text evidence="1">The sequence shown here is derived from an EMBL/GenBank/DDBJ whole genome shotgun (WGS) entry which is preliminary data.</text>
</comment>
<name>A0A2A2TK52_9CYAN</name>
<organism evidence="1 2">
    <name type="scientific">Brunnivagina elsteri CCALA 953</name>
    <dbReference type="NCBI Taxonomy" id="987040"/>
    <lineage>
        <taxon>Bacteria</taxon>
        <taxon>Bacillati</taxon>
        <taxon>Cyanobacteriota</taxon>
        <taxon>Cyanophyceae</taxon>
        <taxon>Nostocales</taxon>
        <taxon>Calotrichaceae</taxon>
        <taxon>Brunnivagina</taxon>
    </lineage>
</organism>
<dbReference type="EMBL" id="NTFS01000111">
    <property type="protein sequence ID" value="PAX54609.1"/>
    <property type="molecule type" value="Genomic_DNA"/>
</dbReference>
<dbReference type="AlphaFoldDB" id="A0A2A2TK52"/>
<protein>
    <submittedName>
        <fullName evidence="1">Uncharacterized protein</fullName>
    </submittedName>
</protein>
<proteinExistence type="predicted"/>
<dbReference type="RefSeq" id="WP_095721947.1">
    <property type="nucleotide sequence ID" value="NZ_NTFS01000111.1"/>
</dbReference>
<keyword evidence="2" id="KW-1185">Reference proteome</keyword>